<dbReference type="CDD" id="cd02612">
    <property type="entry name" value="HAD_PGPPase"/>
    <property type="match status" value="1"/>
</dbReference>
<dbReference type="Proteomes" id="UP001144313">
    <property type="component" value="Unassembled WGS sequence"/>
</dbReference>
<comment type="caution">
    <text evidence="6">The sequence shown here is derived from an EMBL/GenBank/DDBJ whole genome shotgun (WGS) entry which is preliminary data.</text>
</comment>
<dbReference type="GO" id="GO:0016787">
    <property type="term" value="F:hydrolase activity"/>
    <property type="evidence" value="ECO:0007669"/>
    <property type="project" value="UniProtKB-KW"/>
</dbReference>
<keyword evidence="5" id="KW-1133">Transmembrane helix</keyword>
<evidence type="ECO:0000256" key="2">
    <source>
        <dbReference type="ARBA" id="ARBA00022723"/>
    </source>
</evidence>
<keyword evidence="7" id="KW-1185">Reference proteome</keyword>
<gene>
    <name evidence="6" type="ORF">GALLR39Z86_08150</name>
</gene>
<dbReference type="PANTHER" id="PTHR43344">
    <property type="entry name" value="PHOSPHOSERINE PHOSPHATASE"/>
    <property type="match status" value="1"/>
</dbReference>
<dbReference type="InterPro" id="IPR050582">
    <property type="entry name" value="HAD-like_SerB"/>
</dbReference>
<organism evidence="6 7">
    <name type="scientific">Glycomyces algeriensis</name>
    <dbReference type="NCBI Taxonomy" id="256037"/>
    <lineage>
        <taxon>Bacteria</taxon>
        <taxon>Bacillati</taxon>
        <taxon>Actinomycetota</taxon>
        <taxon>Actinomycetes</taxon>
        <taxon>Glycomycetales</taxon>
        <taxon>Glycomycetaceae</taxon>
        <taxon>Glycomyces</taxon>
    </lineage>
</organism>
<sequence>MNAAEPSNGSPALSLEPVAAPGRTRPGAAFFDLDKTVIAKASSLAFSRPLYQGGLLARRDVLKVAYSHLLFRLGGSADEVQMARTRDQIAALSRGWPAEEVRSIVNETLQELIAPSVYAEAAALIEAHRSAGRAVVLVSASGEEMVAPIGRMLGATDVIASRMKIGDDGRYTGEIDFYAAGPAKAEAVKKFAAARGVDLEASFAYSDSITDEPMLRTVGFPRAVNPDRGLRRLAQEEGWPQLTFRRPVALRQPLSGPNPLKAAAVGVGVAAVAYVVWRVWRERRFRTA</sequence>
<evidence type="ECO:0000256" key="4">
    <source>
        <dbReference type="ARBA" id="ARBA00022842"/>
    </source>
</evidence>
<keyword evidence="2" id="KW-0479">Metal-binding</keyword>
<evidence type="ECO:0000313" key="7">
    <source>
        <dbReference type="Proteomes" id="UP001144313"/>
    </source>
</evidence>
<keyword evidence="3" id="KW-0378">Hydrolase</keyword>
<dbReference type="NCBIfam" id="TIGR01490">
    <property type="entry name" value="HAD-SF-IB-hyp1"/>
    <property type="match status" value="1"/>
</dbReference>
<keyword evidence="5" id="KW-0812">Transmembrane</keyword>
<dbReference type="NCBIfam" id="TIGR01488">
    <property type="entry name" value="HAD-SF-IB"/>
    <property type="match status" value="1"/>
</dbReference>
<proteinExistence type="inferred from homology"/>
<dbReference type="GO" id="GO:0046872">
    <property type="term" value="F:metal ion binding"/>
    <property type="evidence" value="ECO:0007669"/>
    <property type="project" value="UniProtKB-KW"/>
</dbReference>
<dbReference type="InterPro" id="IPR006385">
    <property type="entry name" value="HAD_hydro_SerB1"/>
</dbReference>
<dbReference type="RefSeq" id="WP_270118227.1">
    <property type="nucleotide sequence ID" value="NZ_BAAAOL010000016.1"/>
</dbReference>
<evidence type="ECO:0000256" key="5">
    <source>
        <dbReference type="SAM" id="Phobius"/>
    </source>
</evidence>
<feature type="transmembrane region" description="Helical" evidence="5">
    <location>
        <begin position="260"/>
        <end position="280"/>
    </location>
</feature>
<evidence type="ECO:0000256" key="1">
    <source>
        <dbReference type="ARBA" id="ARBA00009184"/>
    </source>
</evidence>
<evidence type="ECO:0000313" key="6">
    <source>
        <dbReference type="EMBL" id="GLI40965.1"/>
    </source>
</evidence>
<comment type="similarity">
    <text evidence="1">Belongs to the HAD-like hydrolase superfamily. SerB family.</text>
</comment>
<reference evidence="6" key="1">
    <citation type="submission" date="2022-12" db="EMBL/GenBank/DDBJ databases">
        <title>Reference genome sequencing for broad-spectrum identification of bacterial and archaeal isolates by mass spectrometry.</title>
        <authorList>
            <person name="Sekiguchi Y."/>
            <person name="Tourlousse D.M."/>
        </authorList>
    </citation>
    <scope>NUCLEOTIDE SEQUENCE</scope>
    <source>
        <strain evidence="6">LLR39Z86</strain>
    </source>
</reference>
<name>A0A9W6LFD5_9ACTN</name>
<dbReference type="FunFam" id="3.40.50.1000:FF:000025">
    <property type="entry name" value="HAD hydrolase, family IB"/>
    <property type="match status" value="1"/>
</dbReference>
<dbReference type="Gene3D" id="3.40.50.1000">
    <property type="entry name" value="HAD superfamily/HAD-like"/>
    <property type="match status" value="1"/>
</dbReference>
<accession>A0A9W6LFD5</accession>
<dbReference type="SUPFAM" id="SSF56784">
    <property type="entry name" value="HAD-like"/>
    <property type="match status" value="1"/>
</dbReference>
<keyword evidence="5" id="KW-0472">Membrane</keyword>
<protein>
    <submittedName>
        <fullName evidence="6">Morphological differentiation-associated protein</fullName>
    </submittedName>
</protein>
<dbReference type="InterPro" id="IPR036412">
    <property type="entry name" value="HAD-like_sf"/>
</dbReference>
<evidence type="ECO:0000256" key="3">
    <source>
        <dbReference type="ARBA" id="ARBA00022801"/>
    </source>
</evidence>
<dbReference type="PANTHER" id="PTHR43344:SF13">
    <property type="entry name" value="PHOSPHATASE RV3661-RELATED"/>
    <property type="match status" value="1"/>
</dbReference>
<dbReference type="Pfam" id="PF12710">
    <property type="entry name" value="HAD"/>
    <property type="match status" value="1"/>
</dbReference>
<dbReference type="Gene3D" id="1.20.1440.100">
    <property type="entry name" value="SG protein - dephosphorylation function"/>
    <property type="match status" value="1"/>
</dbReference>
<dbReference type="InterPro" id="IPR023214">
    <property type="entry name" value="HAD_sf"/>
</dbReference>
<dbReference type="AlphaFoldDB" id="A0A9W6LFD5"/>
<dbReference type="EMBL" id="BSDT01000001">
    <property type="protein sequence ID" value="GLI40965.1"/>
    <property type="molecule type" value="Genomic_DNA"/>
</dbReference>
<keyword evidence="4" id="KW-0460">Magnesium</keyword>